<sequence length="46" mass="5540">MRYNKMTLREALEHVNTIRKVNPNPGFMQQLMRYEMKLQSENDVGK</sequence>
<reference evidence="3" key="1">
    <citation type="submission" date="2017-02" db="UniProtKB">
        <authorList>
            <consortium name="WormBaseParasite"/>
        </authorList>
    </citation>
    <scope>IDENTIFICATION</scope>
</reference>
<dbReference type="SUPFAM" id="SSF52799">
    <property type="entry name" value="(Phosphotyrosine protein) phosphatases II"/>
    <property type="match status" value="1"/>
</dbReference>
<keyword evidence="2" id="KW-1185">Reference proteome</keyword>
<dbReference type="WBParaSite" id="BPAG_0000436801-mRNA-1">
    <property type="protein sequence ID" value="BPAG_0000436801-mRNA-1"/>
    <property type="gene ID" value="BPAG_0000436801"/>
</dbReference>
<evidence type="ECO:0000313" key="1">
    <source>
        <dbReference type="EMBL" id="VDN85519.1"/>
    </source>
</evidence>
<evidence type="ECO:0000313" key="2">
    <source>
        <dbReference type="Proteomes" id="UP000278627"/>
    </source>
</evidence>
<evidence type="ECO:0000313" key="3">
    <source>
        <dbReference type="WBParaSite" id="BPAG_0000436801-mRNA-1"/>
    </source>
</evidence>
<dbReference type="STRING" id="6280.A0A0N4T831"/>
<protein>
    <submittedName>
        <fullName evidence="3">DSPc domain-containing protein</fullName>
    </submittedName>
</protein>
<dbReference type="InterPro" id="IPR029021">
    <property type="entry name" value="Prot-tyrosine_phosphatase-like"/>
</dbReference>
<reference evidence="1 2" key="2">
    <citation type="submission" date="2018-11" db="EMBL/GenBank/DDBJ databases">
        <authorList>
            <consortium name="Pathogen Informatics"/>
        </authorList>
    </citation>
    <scope>NUCLEOTIDE SEQUENCE [LARGE SCALE GENOMIC DNA]</scope>
</reference>
<proteinExistence type="predicted"/>
<dbReference type="AlphaFoldDB" id="A0A0N4T831"/>
<dbReference type="Gene3D" id="3.90.190.10">
    <property type="entry name" value="Protein tyrosine phosphatase superfamily"/>
    <property type="match status" value="1"/>
</dbReference>
<organism evidence="3">
    <name type="scientific">Brugia pahangi</name>
    <name type="common">Filarial nematode worm</name>
    <dbReference type="NCBI Taxonomy" id="6280"/>
    <lineage>
        <taxon>Eukaryota</taxon>
        <taxon>Metazoa</taxon>
        <taxon>Ecdysozoa</taxon>
        <taxon>Nematoda</taxon>
        <taxon>Chromadorea</taxon>
        <taxon>Rhabditida</taxon>
        <taxon>Spirurina</taxon>
        <taxon>Spiruromorpha</taxon>
        <taxon>Filarioidea</taxon>
        <taxon>Onchocercidae</taxon>
        <taxon>Brugia</taxon>
    </lineage>
</organism>
<name>A0A0N4T831_BRUPA</name>
<accession>A0A0N4T831</accession>
<dbReference type="EMBL" id="UZAD01002006">
    <property type="protein sequence ID" value="VDN85519.1"/>
    <property type="molecule type" value="Genomic_DNA"/>
</dbReference>
<dbReference type="Proteomes" id="UP000278627">
    <property type="component" value="Unassembled WGS sequence"/>
</dbReference>
<gene>
    <name evidence="1" type="ORF">BPAG_LOCUS4333</name>
</gene>